<sequence length="114" mass="11777">MAYVAGARGSGSMTRTPGSAGRDSRVGLPAAAGEMNSYEDSGKVYLHSDRECEASHNQRKCGEVGAGGPSDWASITLPVPLVRIVEPAINTPASAAAWSRAFQGREASRAGRSA</sequence>
<comment type="caution">
    <text evidence="2">The sequence shown here is derived from an EMBL/GenBank/DDBJ whole genome shotgun (WGS) entry which is preliminary data.</text>
</comment>
<evidence type="ECO:0000313" key="3">
    <source>
        <dbReference type="Proteomes" id="UP000299102"/>
    </source>
</evidence>
<accession>A0A4C1Y2U8</accession>
<protein>
    <submittedName>
        <fullName evidence="2">Uncharacterized protein</fullName>
    </submittedName>
</protein>
<dbReference type="EMBL" id="BGZK01001031">
    <property type="protein sequence ID" value="GBP69142.1"/>
    <property type="molecule type" value="Genomic_DNA"/>
</dbReference>
<dbReference type="AlphaFoldDB" id="A0A4C1Y2U8"/>
<keyword evidence="3" id="KW-1185">Reference proteome</keyword>
<evidence type="ECO:0000256" key="1">
    <source>
        <dbReference type="SAM" id="MobiDB-lite"/>
    </source>
</evidence>
<reference evidence="2 3" key="1">
    <citation type="journal article" date="2019" name="Commun. Biol.">
        <title>The bagworm genome reveals a unique fibroin gene that provides high tensile strength.</title>
        <authorList>
            <person name="Kono N."/>
            <person name="Nakamura H."/>
            <person name="Ohtoshi R."/>
            <person name="Tomita M."/>
            <person name="Numata K."/>
            <person name="Arakawa K."/>
        </authorList>
    </citation>
    <scope>NUCLEOTIDE SEQUENCE [LARGE SCALE GENOMIC DNA]</scope>
</reference>
<evidence type="ECO:0000313" key="2">
    <source>
        <dbReference type="EMBL" id="GBP69142.1"/>
    </source>
</evidence>
<feature type="region of interest" description="Disordered" evidence="1">
    <location>
        <begin position="1"/>
        <end position="35"/>
    </location>
</feature>
<proteinExistence type="predicted"/>
<organism evidence="2 3">
    <name type="scientific">Eumeta variegata</name>
    <name type="common">Bagworm moth</name>
    <name type="synonym">Eumeta japonica</name>
    <dbReference type="NCBI Taxonomy" id="151549"/>
    <lineage>
        <taxon>Eukaryota</taxon>
        <taxon>Metazoa</taxon>
        <taxon>Ecdysozoa</taxon>
        <taxon>Arthropoda</taxon>
        <taxon>Hexapoda</taxon>
        <taxon>Insecta</taxon>
        <taxon>Pterygota</taxon>
        <taxon>Neoptera</taxon>
        <taxon>Endopterygota</taxon>
        <taxon>Lepidoptera</taxon>
        <taxon>Glossata</taxon>
        <taxon>Ditrysia</taxon>
        <taxon>Tineoidea</taxon>
        <taxon>Psychidae</taxon>
        <taxon>Oiketicinae</taxon>
        <taxon>Eumeta</taxon>
    </lineage>
</organism>
<dbReference type="Proteomes" id="UP000299102">
    <property type="component" value="Unassembled WGS sequence"/>
</dbReference>
<name>A0A4C1Y2U8_EUMVA</name>
<gene>
    <name evidence="2" type="ORF">EVAR_47417_1</name>
</gene>